<dbReference type="Proteomes" id="UP001285263">
    <property type="component" value="Unassembled WGS sequence"/>
</dbReference>
<dbReference type="PANTHER" id="PTHR34290:SF2">
    <property type="entry name" value="OS04G0668800 PROTEIN"/>
    <property type="match status" value="1"/>
</dbReference>
<gene>
    <name evidence="1" type="ORF">SNE35_15170</name>
</gene>
<organism evidence="1 2">
    <name type="scientific">Roseateles agri</name>
    <dbReference type="NCBI Taxonomy" id="3098619"/>
    <lineage>
        <taxon>Bacteria</taxon>
        <taxon>Pseudomonadati</taxon>
        <taxon>Pseudomonadota</taxon>
        <taxon>Betaproteobacteria</taxon>
        <taxon>Burkholderiales</taxon>
        <taxon>Sphaerotilaceae</taxon>
        <taxon>Roseateles</taxon>
    </lineage>
</organism>
<dbReference type="RefSeq" id="WP_320423751.1">
    <property type="nucleotide sequence ID" value="NZ_JAXCLA010000004.1"/>
</dbReference>
<dbReference type="Pfam" id="PF04134">
    <property type="entry name" value="DCC1-like"/>
    <property type="match status" value="1"/>
</dbReference>
<evidence type="ECO:0000313" key="1">
    <source>
        <dbReference type="EMBL" id="MDY0745860.1"/>
    </source>
</evidence>
<dbReference type="EMBL" id="JAXCLA010000004">
    <property type="protein sequence ID" value="MDY0745860.1"/>
    <property type="molecule type" value="Genomic_DNA"/>
</dbReference>
<proteinExistence type="predicted"/>
<dbReference type="PANTHER" id="PTHR34290">
    <property type="entry name" value="SI:CH73-390P7.2"/>
    <property type="match status" value="1"/>
</dbReference>
<reference evidence="1 2" key="1">
    <citation type="submission" date="2023-11" db="EMBL/GenBank/DDBJ databases">
        <title>Paucibacter sp. nov., isolated from fresh soil in Korea.</title>
        <authorList>
            <person name="Le N.T.T."/>
        </authorList>
    </citation>
    <scope>NUCLEOTIDE SEQUENCE [LARGE SCALE GENOMIC DNA]</scope>
    <source>
        <strain evidence="1 2">R3-3</strain>
    </source>
</reference>
<dbReference type="InterPro" id="IPR007263">
    <property type="entry name" value="DCC1-like"/>
</dbReference>
<accession>A0ABU5DJH4</accession>
<sequence length="151" mass="16654">MRNTTFPLTLYYDSACPLCDGEMRNLMLRNTAGLLNFVDIADPAFDAPPPNTNREQLMTLMHGLTTDGRVLRGVEVFRLAYGAVGIPQVAAITGLPLVAPLSEAIYARIARHRYLVPRWLSNLIFGTVLRRAAERAARANCANGNCALPRR</sequence>
<keyword evidence="2" id="KW-1185">Reference proteome</keyword>
<dbReference type="InterPro" id="IPR044691">
    <property type="entry name" value="DCC1_Trx"/>
</dbReference>
<evidence type="ECO:0000313" key="2">
    <source>
        <dbReference type="Proteomes" id="UP001285263"/>
    </source>
</evidence>
<comment type="caution">
    <text evidence="1">The sequence shown here is derived from an EMBL/GenBank/DDBJ whole genome shotgun (WGS) entry which is preliminary data.</text>
</comment>
<name>A0ABU5DJH4_9BURK</name>
<protein>
    <submittedName>
        <fullName evidence="1">DUF393 domain-containing protein</fullName>
    </submittedName>
</protein>